<gene>
    <name evidence="7" type="primary">dut</name>
    <name evidence="7" type="ORF">HMPREF6123_2450</name>
</gene>
<organism evidence="7 8">
    <name type="scientific">Oribacterium sinus F0268</name>
    <dbReference type="NCBI Taxonomy" id="585501"/>
    <lineage>
        <taxon>Bacteria</taxon>
        <taxon>Bacillati</taxon>
        <taxon>Bacillota</taxon>
        <taxon>Clostridia</taxon>
        <taxon>Lachnospirales</taxon>
        <taxon>Lachnospiraceae</taxon>
        <taxon>Oribacterium</taxon>
    </lineage>
</organism>
<comment type="similarity">
    <text evidence="1">Belongs to the dUTPase family.</text>
</comment>
<dbReference type="eggNOG" id="COG0756">
    <property type="taxonomic scope" value="Bacteria"/>
</dbReference>
<dbReference type="STRING" id="585501.HMPREF6123_2450"/>
<dbReference type="GO" id="GO:0006226">
    <property type="term" value="P:dUMP biosynthetic process"/>
    <property type="evidence" value="ECO:0007669"/>
    <property type="project" value="InterPro"/>
</dbReference>
<dbReference type="GO" id="GO:0000287">
    <property type="term" value="F:magnesium ion binding"/>
    <property type="evidence" value="ECO:0007669"/>
    <property type="project" value="InterPro"/>
</dbReference>
<evidence type="ECO:0000256" key="3">
    <source>
        <dbReference type="ARBA" id="ARBA00022801"/>
    </source>
</evidence>
<dbReference type="Pfam" id="PF00692">
    <property type="entry name" value="dUTPase"/>
    <property type="match status" value="1"/>
</dbReference>
<evidence type="ECO:0000256" key="5">
    <source>
        <dbReference type="ARBA" id="ARBA00047686"/>
    </source>
</evidence>
<dbReference type="InterPro" id="IPR036157">
    <property type="entry name" value="dUTPase-like_sf"/>
</dbReference>
<dbReference type="Gene3D" id="2.70.40.10">
    <property type="match status" value="1"/>
</dbReference>
<comment type="caution">
    <text evidence="7">The sequence shown here is derived from an EMBL/GenBank/DDBJ whole genome shotgun (WGS) entry which is preliminary data.</text>
</comment>
<reference evidence="7 8" key="1">
    <citation type="submission" date="2009-04" db="EMBL/GenBank/DDBJ databases">
        <authorList>
            <person name="Qin X."/>
            <person name="Bachman B."/>
            <person name="Battles P."/>
            <person name="Bell A."/>
            <person name="Bess C."/>
            <person name="Bickham C."/>
            <person name="Chaboub L."/>
            <person name="Chen D."/>
            <person name="Coyle M."/>
            <person name="Deiros D.R."/>
            <person name="Dinh H."/>
            <person name="Forbes L."/>
            <person name="Fowler G."/>
            <person name="Francisco L."/>
            <person name="Fu Q."/>
            <person name="Gubbala S."/>
            <person name="Hale W."/>
            <person name="Han Y."/>
            <person name="Hemphill L."/>
            <person name="Highlander S.K."/>
            <person name="Hirani K."/>
            <person name="Hogues M."/>
            <person name="Jackson L."/>
            <person name="Jakkamsetti A."/>
            <person name="Javaid M."/>
            <person name="Jiang H."/>
            <person name="Korchina V."/>
            <person name="Kovar C."/>
            <person name="Lara F."/>
            <person name="Lee S."/>
            <person name="Mata R."/>
            <person name="Mathew T."/>
            <person name="Moen C."/>
            <person name="Morales K."/>
            <person name="Munidasa M."/>
            <person name="Nazareth L."/>
            <person name="Ngo R."/>
            <person name="Nguyen L."/>
            <person name="Okwuonu G."/>
            <person name="Ongeri F."/>
            <person name="Patil S."/>
            <person name="Petrosino J."/>
            <person name="Pham C."/>
            <person name="Pham P."/>
            <person name="Pu L.-L."/>
            <person name="Puazo M."/>
            <person name="Raj R."/>
            <person name="Reid J."/>
            <person name="Rouhana J."/>
            <person name="Saada N."/>
            <person name="Shang Y."/>
            <person name="Simmons D."/>
            <person name="Thornton R."/>
            <person name="Warren J."/>
            <person name="Weissenberger G."/>
            <person name="Zhang J."/>
            <person name="Zhang L."/>
            <person name="Zhou C."/>
            <person name="Zhu D."/>
            <person name="Muzny D."/>
            <person name="Worley K."/>
            <person name="Gibbs R."/>
        </authorList>
    </citation>
    <scope>NUCLEOTIDE SEQUENCE [LARGE SCALE GENOMIC DNA]</scope>
    <source>
        <strain evidence="7 8">F0268</strain>
    </source>
</reference>
<dbReference type="SUPFAM" id="SSF51283">
    <property type="entry name" value="dUTPase-like"/>
    <property type="match status" value="1"/>
</dbReference>
<dbReference type="InterPro" id="IPR029054">
    <property type="entry name" value="dUTPase-like"/>
</dbReference>
<dbReference type="PANTHER" id="PTHR11241">
    <property type="entry name" value="DEOXYURIDINE 5'-TRIPHOSPHATE NUCLEOTIDOHYDROLASE"/>
    <property type="match status" value="1"/>
</dbReference>
<dbReference type="FunCoup" id="C2L131">
    <property type="interactions" value="218"/>
</dbReference>
<dbReference type="PANTHER" id="PTHR11241:SF0">
    <property type="entry name" value="DEOXYURIDINE 5'-TRIPHOSPHATE NUCLEOTIDOHYDROLASE"/>
    <property type="match status" value="1"/>
</dbReference>
<name>C2L131_9FIRM</name>
<dbReference type="EMBL" id="ACKX01000234">
    <property type="protein sequence ID" value="EEJ50259.1"/>
    <property type="molecule type" value="Genomic_DNA"/>
</dbReference>
<keyword evidence="3 7" id="KW-0378">Hydrolase</keyword>
<protein>
    <recommendedName>
        <fullName evidence="2">dUTP diphosphatase</fullName>
        <ecNumber evidence="2">3.6.1.23</ecNumber>
    </recommendedName>
</protein>
<dbReference type="InParanoid" id="C2L131"/>
<dbReference type="GO" id="GO:0004170">
    <property type="term" value="F:dUTP diphosphatase activity"/>
    <property type="evidence" value="ECO:0007669"/>
    <property type="project" value="UniProtKB-EC"/>
</dbReference>
<dbReference type="HOGENOM" id="CLU_068508_1_2_9"/>
<dbReference type="InterPro" id="IPR033704">
    <property type="entry name" value="dUTPase_trimeric"/>
</dbReference>
<dbReference type="EC" id="3.6.1.23" evidence="2"/>
<evidence type="ECO:0000313" key="7">
    <source>
        <dbReference type="EMBL" id="EEJ50259.1"/>
    </source>
</evidence>
<feature type="domain" description="dUTPase-like" evidence="6">
    <location>
        <begin position="30"/>
        <end position="144"/>
    </location>
</feature>
<evidence type="ECO:0000256" key="4">
    <source>
        <dbReference type="ARBA" id="ARBA00023080"/>
    </source>
</evidence>
<dbReference type="InterPro" id="IPR008181">
    <property type="entry name" value="dUTPase"/>
</dbReference>
<evidence type="ECO:0000256" key="2">
    <source>
        <dbReference type="ARBA" id="ARBA00012379"/>
    </source>
</evidence>
<dbReference type="Proteomes" id="UP000004121">
    <property type="component" value="Unassembled WGS sequence"/>
</dbReference>
<proteinExistence type="inferred from homology"/>
<keyword evidence="4" id="KW-0546">Nucleotide metabolism</keyword>
<dbReference type="GO" id="GO:0046081">
    <property type="term" value="P:dUTP catabolic process"/>
    <property type="evidence" value="ECO:0007669"/>
    <property type="project" value="InterPro"/>
</dbReference>
<dbReference type="AlphaFoldDB" id="C2L131"/>
<comment type="catalytic activity">
    <reaction evidence="5">
        <text>dUTP + H2O = dUMP + diphosphate + H(+)</text>
        <dbReference type="Rhea" id="RHEA:10248"/>
        <dbReference type="ChEBI" id="CHEBI:15377"/>
        <dbReference type="ChEBI" id="CHEBI:15378"/>
        <dbReference type="ChEBI" id="CHEBI:33019"/>
        <dbReference type="ChEBI" id="CHEBI:61555"/>
        <dbReference type="ChEBI" id="CHEBI:246422"/>
        <dbReference type="EC" id="3.6.1.23"/>
    </reaction>
</comment>
<dbReference type="CDD" id="cd07557">
    <property type="entry name" value="trimeric_dUTPase"/>
    <property type="match status" value="1"/>
</dbReference>
<evidence type="ECO:0000259" key="6">
    <source>
        <dbReference type="Pfam" id="PF00692"/>
    </source>
</evidence>
<keyword evidence="8" id="KW-1185">Reference proteome</keyword>
<evidence type="ECO:0000313" key="8">
    <source>
        <dbReference type="Proteomes" id="UP000004121"/>
    </source>
</evidence>
<sequence>MQVEAKLKIKYHVKELEKLRYIDGKSDWIDLRVAENVSMKQGEYRLISMGISVEIPKGYEMLIVPRSSAYKNFGILQTNAMGVVDESFCGDNDIIHMPILAMRDTEIHINDRIGQFRLMPHQPEVHFIEVDHLDNEDRGGFGTTGKA</sequence>
<evidence type="ECO:0000256" key="1">
    <source>
        <dbReference type="ARBA" id="ARBA00006581"/>
    </source>
</evidence>
<accession>C2L131</accession>